<evidence type="ECO:0000259" key="1">
    <source>
        <dbReference type="SMART" id="SM01037"/>
    </source>
</evidence>
<dbReference type="EMBL" id="JBBPBM010000039">
    <property type="protein sequence ID" value="KAK8526193.1"/>
    <property type="molecule type" value="Genomic_DNA"/>
</dbReference>
<gene>
    <name evidence="2" type="ORF">V6N12_020672</name>
</gene>
<accession>A0ABR2CYU1</accession>
<dbReference type="Gene3D" id="3.30.530.20">
    <property type="match status" value="1"/>
</dbReference>
<dbReference type="SMART" id="SM01037">
    <property type="entry name" value="Bet_v_1"/>
    <property type="match status" value="1"/>
</dbReference>
<organism evidence="2 3">
    <name type="scientific">Hibiscus sabdariffa</name>
    <name type="common">roselle</name>
    <dbReference type="NCBI Taxonomy" id="183260"/>
    <lineage>
        <taxon>Eukaryota</taxon>
        <taxon>Viridiplantae</taxon>
        <taxon>Streptophyta</taxon>
        <taxon>Embryophyta</taxon>
        <taxon>Tracheophyta</taxon>
        <taxon>Spermatophyta</taxon>
        <taxon>Magnoliopsida</taxon>
        <taxon>eudicotyledons</taxon>
        <taxon>Gunneridae</taxon>
        <taxon>Pentapetalae</taxon>
        <taxon>rosids</taxon>
        <taxon>malvids</taxon>
        <taxon>Malvales</taxon>
        <taxon>Malvaceae</taxon>
        <taxon>Malvoideae</taxon>
        <taxon>Hibiscus</taxon>
    </lineage>
</organism>
<dbReference type="InterPro" id="IPR023393">
    <property type="entry name" value="START-like_dom_sf"/>
</dbReference>
<dbReference type="Pfam" id="PF00407">
    <property type="entry name" value="Bet_v_1"/>
    <property type="match status" value="1"/>
</dbReference>
<reference evidence="2 3" key="1">
    <citation type="journal article" date="2024" name="G3 (Bethesda)">
        <title>Genome assembly of Hibiscus sabdariffa L. provides insights into metabolisms of medicinal natural products.</title>
        <authorList>
            <person name="Kim T."/>
        </authorList>
    </citation>
    <scope>NUCLEOTIDE SEQUENCE [LARGE SCALE GENOMIC DNA]</scope>
    <source>
        <strain evidence="2">TK-2024</strain>
        <tissue evidence="2">Old leaves</tissue>
    </source>
</reference>
<protein>
    <recommendedName>
        <fullName evidence="1">Bet v I/Major latex protein domain-containing protein</fullName>
    </recommendedName>
</protein>
<proteinExistence type="predicted"/>
<dbReference type="SUPFAM" id="SSF55961">
    <property type="entry name" value="Bet v1-like"/>
    <property type="match status" value="1"/>
</dbReference>
<keyword evidence="3" id="KW-1185">Reference proteome</keyword>
<name>A0ABR2CYU1_9ROSI</name>
<dbReference type="PANTHER" id="PTHR31907">
    <property type="entry name" value="MLP-LIKE PROTEIN 423"/>
    <property type="match status" value="1"/>
</dbReference>
<dbReference type="InterPro" id="IPR000916">
    <property type="entry name" value="Bet_v_I/MLP"/>
</dbReference>
<dbReference type="Proteomes" id="UP001472677">
    <property type="component" value="Unassembled WGS sequence"/>
</dbReference>
<dbReference type="InterPro" id="IPR051761">
    <property type="entry name" value="MLP-like_ligand-binding"/>
</dbReference>
<evidence type="ECO:0000313" key="2">
    <source>
        <dbReference type="EMBL" id="KAK8526193.1"/>
    </source>
</evidence>
<comment type="caution">
    <text evidence="2">The sequence shown here is derived from an EMBL/GenBank/DDBJ whole genome shotgun (WGS) entry which is preliminary data.</text>
</comment>
<evidence type="ECO:0000313" key="3">
    <source>
        <dbReference type="Proteomes" id="UP001472677"/>
    </source>
</evidence>
<sequence>MCLADNKQLECVLLAVIRAFKFLLRICIFALSWRSSCCETKASLARTGKPEVDETKKQQHVHRTITSTQSSALIGKLEVDVEIKAYPEQFHDMIANKPHLLRHACNEMVQGCDLHEGEWGKVGAIIIWSYVHDGKAKQKKEVIEAVDPDKELITCSVIEGDLME</sequence>
<feature type="domain" description="Bet v I/Major latex protein" evidence="1">
    <location>
        <begin position="72"/>
        <end position="164"/>
    </location>
</feature>